<keyword evidence="2" id="KW-1185">Reference proteome</keyword>
<reference evidence="1 2" key="1">
    <citation type="journal article" date="2018" name="Nat. Ecol. Evol.">
        <title>Pezizomycetes genomes reveal the molecular basis of ectomycorrhizal truffle lifestyle.</title>
        <authorList>
            <person name="Murat C."/>
            <person name="Payen T."/>
            <person name="Noel B."/>
            <person name="Kuo A."/>
            <person name="Morin E."/>
            <person name="Chen J."/>
            <person name="Kohler A."/>
            <person name="Krizsan K."/>
            <person name="Balestrini R."/>
            <person name="Da Silva C."/>
            <person name="Montanini B."/>
            <person name="Hainaut M."/>
            <person name="Levati E."/>
            <person name="Barry K.W."/>
            <person name="Belfiori B."/>
            <person name="Cichocki N."/>
            <person name="Clum A."/>
            <person name="Dockter R.B."/>
            <person name="Fauchery L."/>
            <person name="Guy J."/>
            <person name="Iotti M."/>
            <person name="Le Tacon F."/>
            <person name="Lindquist E.A."/>
            <person name="Lipzen A."/>
            <person name="Malagnac F."/>
            <person name="Mello A."/>
            <person name="Molinier V."/>
            <person name="Miyauchi S."/>
            <person name="Poulain J."/>
            <person name="Riccioni C."/>
            <person name="Rubini A."/>
            <person name="Sitrit Y."/>
            <person name="Splivallo R."/>
            <person name="Traeger S."/>
            <person name="Wang M."/>
            <person name="Zifcakova L."/>
            <person name="Wipf D."/>
            <person name="Zambonelli A."/>
            <person name="Paolocci F."/>
            <person name="Nowrousian M."/>
            <person name="Ottonello S."/>
            <person name="Baldrian P."/>
            <person name="Spatafora J.W."/>
            <person name="Henrissat B."/>
            <person name="Nagy L.G."/>
            <person name="Aury J.M."/>
            <person name="Wincker P."/>
            <person name="Grigoriev I.V."/>
            <person name="Bonfante P."/>
            <person name="Martin F.M."/>
        </authorList>
    </citation>
    <scope>NUCLEOTIDE SEQUENCE [LARGE SCALE GENOMIC DNA]</scope>
    <source>
        <strain evidence="1 2">RN42</strain>
    </source>
</reference>
<proteinExistence type="predicted"/>
<protein>
    <submittedName>
        <fullName evidence="1">Uncharacterized protein</fullName>
    </submittedName>
</protein>
<evidence type="ECO:0000313" key="1">
    <source>
        <dbReference type="EMBL" id="RPA83190.1"/>
    </source>
</evidence>
<evidence type="ECO:0000313" key="2">
    <source>
        <dbReference type="Proteomes" id="UP000275078"/>
    </source>
</evidence>
<gene>
    <name evidence="1" type="ORF">BJ508DRAFT_324779</name>
</gene>
<accession>A0A3N4IGC8</accession>
<dbReference type="Proteomes" id="UP000275078">
    <property type="component" value="Unassembled WGS sequence"/>
</dbReference>
<sequence>MSGNRREEREEELRWENWEPLRIRTINFEDDLGTAMFCWGMDLYHMWMEEWGYEFQSEGELAFAEAEWRSYVAPKLDERFYEDYFRKVFEKRKTWLQYQKDHEKDHPIVAKYLAEHGHELPPCFKPGQVSNEILYSYVYLRAIGLEEGDAAKDTMVIANQKKLEDLKEEIAIETILNGRVPDKDERQAIQKQLQDTITQYKARPEWEKKEKGQIKEAVASSKKTFEEDTPVINNYDIKFELSDYGNH</sequence>
<name>A0A3N4IGC8_ASCIM</name>
<organism evidence="1 2">
    <name type="scientific">Ascobolus immersus RN42</name>
    <dbReference type="NCBI Taxonomy" id="1160509"/>
    <lineage>
        <taxon>Eukaryota</taxon>
        <taxon>Fungi</taxon>
        <taxon>Dikarya</taxon>
        <taxon>Ascomycota</taxon>
        <taxon>Pezizomycotina</taxon>
        <taxon>Pezizomycetes</taxon>
        <taxon>Pezizales</taxon>
        <taxon>Ascobolaceae</taxon>
        <taxon>Ascobolus</taxon>
    </lineage>
</organism>
<dbReference type="EMBL" id="ML119666">
    <property type="protein sequence ID" value="RPA83190.1"/>
    <property type="molecule type" value="Genomic_DNA"/>
</dbReference>
<dbReference type="AlphaFoldDB" id="A0A3N4IGC8"/>